<feature type="compositionally biased region" description="Basic and acidic residues" evidence="1">
    <location>
        <begin position="357"/>
        <end position="374"/>
    </location>
</feature>
<comment type="caution">
    <text evidence="2">The sequence shown here is derived from an EMBL/GenBank/DDBJ whole genome shotgun (WGS) entry which is preliminary data.</text>
</comment>
<organism evidence="2">
    <name type="scientific">bioreactor metagenome</name>
    <dbReference type="NCBI Taxonomy" id="1076179"/>
    <lineage>
        <taxon>unclassified sequences</taxon>
        <taxon>metagenomes</taxon>
        <taxon>ecological metagenomes</taxon>
    </lineage>
</organism>
<sequence length="374" mass="38775">MYCPGAEHCLIADRIQSGGAFPIGEMRRRIFLKPIIPRLFFEQPAGEIAFAGIGQQHGDGLTGIFRSPGQLDAGKKRGAAGDSDQQSFLAGGFASGMPGVLGGYRDHFVDQFAVENFGNEIGADALQFVRTGMAAGEQRRVGGFDGDDLDFRTALLEIASDAGQGAAGADPGDEGVDLACAILPEFGCGTAEMGVGIGRGGKLLGNESAGMLGLEFQRGVDRALHAFGARRQDQLRTVGGQQFAPLDAHGFRHGQDELVALDRGGEGQADAGVAAGGFDDQGSGREFAVAFGGFDHGQTDPVLDAAAGIEKFDFGQEFGSLGRKPVDPHQRSVADGAQDAGVNVHGDTAFPSISENPVRRGGLESDPPEKSLGG</sequence>
<dbReference type="EMBL" id="VSSQ01008052">
    <property type="protein sequence ID" value="MPM37749.1"/>
    <property type="molecule type" value="Genomic_DNA"/>
</dbReference>
<feature type="region of interest" description="Disordered" evidence="1">
    <location>
        <begin position="320"/>
        <end position="374"/>
    </location>
</feature>
<evidence type="ECO:0000313" key="2">
    <source>
        <dbReference type="EMBL" id="MPM37749.1"/>
    </source>
</evidence>
<protein>
    <submittedName>
        <fullName evidence="2">Uncharacterized protein</fullName>
    </submittedName>
</protein>
<evidence type="ECO:0000256" key="1">
    <source>
        <dbReference type="SAM" id="MobiDB-lite"/>
    </source>
</evidence>
<dbReference type="AlphaFoldDB" id="A0A644ZAM4"/>
<accession>A0A644ZAM4</accession>
<gene>
    <name evidence="2" type="ORF">SDC9_84368</name>
</gene>
<reference evidence="2" key="1">
    <citation type="submission" date="2019-08" db="EMBL/GenBank/DDBJ databases">
        <authorList>
            <person name="Kucharzyk K."/>
            <person name="Murdoch R.W."/>
            <person name="Higgins S."/>
            <person name="Loffler F."/>
        </authorList>
    </citation>
    <scope>NUCLEOTIDE SEQUENCE</scope>
</reference>
<proteinExistence type="predicted"/>
<name>A0A644ZAM4_9ZZZZ</name>